<dbReference type="EMBL" id="JRLF01000012">
    <property type="protein sequence ID" value="KQB39831.1"/>
    <property type="molecule type" value="Genomic_DNA"/>
</dbReference>
<evidence type="ECO:0000313" key="1">
    <source>
        <dbReference type="EMBL" id="KQB39831.1"/>
    </source>
</evidence>
<name>A0A0Q0W0A4_9FLAO</name>
<accession>A0A0Q0W0A4</accession>
<dbReference type="PATRIC" id="fig|362413.3.peg.1486"/>
<organism evidence="1 2">
    <name type="scientific">Flavobacterium aquidurense</name>
    <dbReference type="NCBI Taxonomy" id="362413"/>
    <lineage>
        <taxon>Bacteria</taxon>
        <taxon>Pseudomonadati</taxon>
        <taxon>Bacteroidota</taxon>
        <taxon>Flavobacteriia</taxon>
        <taxon>Flavobacteriales</taxon>
        <taxon>Flavobacteriaceae</taxon>
        <taxon>Flavobacterium</taxon>
    </lineage>
</organism>
<dbReference type="AlphaFoldDB" id="A0A0Q0W0A4"/>
<reference evidence="1 2" key="1">
    <citation type="submission" date="2014-09" db="EMBL/GenBank/DDBJ databases">
        <title>Genome sequence of Flavobacterium aquidurense RC62.</title>
        <authorList>
            <person name="Kim J.F."/>
            <person name="Kwak M.-J."/>
        </authorList>
    </citation>
    <scope>NUCLEOTIDE SEQUENCE [LARGE SCALE GENOMIC DNA]</scope>
    <source>
        <strain evidence="1 2">RC62</strain>
    </source>
</reference>
<sequence length="40" mass="4871">MTIKVLWVRYTNLRNQLISKLKLSFLFHFKITNKKELFAS</sequence>
<proteinExistence type="predicted"/>
<dbReference type="Proteomes" id="UP000050443">
    <property type="component" value="Unassembled WGS sequence"/>
</dbReference>
<gene>
    <name evidence="1" type="ORF">RC62_1525</name>
</gene>
<comment type="caution">
    <text evidence="1">The sequence shown here is derived from an EMBL/GenBank/DDBJ whole genome shotgun (WGS) entry which is preliminary data.</text>
</comment>
<evidence type="ECO:0000313" key="2">
    <source>
        <dbReference type="Proteomes" id="UP000050443"/>
    </source>
</evidence>
<protein>
    <submittedName>
        <fullName evidence="1">Uncharacterized protein</fullName>
    </submittedName>
</protein>